<dbReference type="PANTHER" id="PTHR23090">
    <property type="entry name" value="NH 3 /GLUTAMINE-DEPENDENT NAD + SYNTHETASE"/>
    <property type="match status" value="1"/>
</dbReference>
<evidence type="ECO:0000313" key="3">
    <source>
        <dbReference type="EMBL" id="PQP79940.1"/>
    </source>
</evidence>
<accession>A0A2S8NVC0</accession>
<gene>
    <name evidence="3" type="ORF">C6B37_00275</name>
</gene>
<dbReference type="CDD" id="cd07570">
    <property type="entry name" value="GAT_Gln-NAD-synth"/>
    <property type="match status" value="1"/>
</dbReference>
<dbReference type="GO" id="GO:0004359">
    <property type="term" value="F:glutaminase activity"/>
    <property type="evidence" value="ECO:0007669"/>
    <property type="project" value="InterPro"/>
</dbReference>
<dbReference type="EMBL" id="PUUG01000003">
    <property type="protein sequence ID" value="PQP79940.1"/>
    <property type="molecule type" value="Genomic_DNA"/>
</dbReference>
<sequence length="584" mass="67770">MYQNGSIKIELASPNLYNYNPIKNANSILQILNQSKASFVLFPELCLSNYTAGDLFFDTTFYHEILDALVFIMKNNHFSGVYLLGMPLVLEEVIFNVAIVIQKDKILGIVPKKTIPNYKEFSEKRWFQSGKYLPTQIIDFLGQKVPIGDILFVNSQFDIIFGVEICQDLWTIESPSDLLTLNGAHLIFNLSASTEHTSKPLLRKMAVLDHSRKQIGGYFYTSSGSTEFNADILFSNHKIAAVLGDTIGEKDLSSSDISLVVDVFVDAIKYQRRIDTTYSDQRIGKQFNFFKSFFTLTETNDYIFEKPFATKPFVTFTSSLLEELKLANIIQVSFLKTQMNQLEPNTQIILYMNDNLEVFLTLLVLIQSCENKIYLSRISVVINPQSFQNLKLLTQLKTFLDQMNISYIQENNMNNQITNNCFQKQFPKMILESYNLSDIALGRITYKRYNEDDYIYNINIGISHTFMVELIKFHFENSIISLNQEIKQIYLQKITEFLTQNIIIEDFILYYHLTYNFPQNKISSLIHRTFDLTITQSLKIVQSYIQRFYQSQKKRQYVSPGPKIFPYSLSNCTELKLPIYYLKN</sequence>
<dbReference type="GO" id="GO:0003952">
    <property type="term" value="F:NAD+ synthase (glutamine-hydrolyzing) activity"/>
    <property type="evidence" value="ECO:0007669"/>
    <property type="project" value="InterPro"/>
</dbReference>
<dbReference type="InterPro" id="IPR003694">
    <property type="entry name" value="NAD_synthase"/>
</dbReference>
<dbReference type="SUPFAM" id="SSF56317">
    <property type="entry name" value="Carbon-nitrogen hydrolase"/>
    <property type="match status" value="1"/>
</dbReference>
<dbReference type="InterPro" id="IPR003010">
    <property type="entry name" value="C-N_Hydrolase"/>
</dbReference>
<dbReference type="Gene3D" id="1.10.10.1140">
    <property type="entry name" value="Glutamine-dependent NAD+ synthetase, C-terminal domain"/>
    <property type="match status" value="1"/>
</dbReference>
<keyword evidence="4" id="KW-1185">Reference proteome</keyword>
<dbReference type="InterPro" id="IPR041856">
    <property type="entry name" value="NAD+_synth_C"/>
</dbReference>
<feature type="domain" description="CN hydrolase" evidence="2">
    <location>
        <begin position="28"/>
        <end position="199"/>
    </location>
</feature>
<organism evidence="3 4">
    <name type="scientific">Candidatus Phytoplasma phoenicium</name>
    <dbReference type="NCBI Taxonomy" id="198422"/>
    <lineage>
        <taxon>Bacteria</taxon>
        <taxon>Bacillati</taxon>
        <taxon>Mycoplasmatota</taxon>
        <taxon>Mollicutes</taxon>
        <taxon>Acholeplasmatales</taxon>
        <taxon>Acholeplasmataceae</taxon>
        <taxon>Candidatus Phytoplasma</taxon>
        <taxon>16SrIX (Pigeon pea witches'-broom group)</taxon>
    </lineage>
</organism>
<keyword evidence="1" id="KW-0436">Ligase</keyword>
<dbReference type="AlphaFoldDB" id="A0A2S8NVC0"/>
<reference evidence="3 4" key="1">
    <citation type="submission" date="2018-02" db="EMBL/GenBank/DDBJ databases">
        <title>Metagenomics reveals mixed infection of spiroplasma and phytoplasma in chicory.</title>
        <authorList>
            <person name="Polano C."/>
            <person name="Moruzzi S."/>
            <person name="Ermacora P."/>
            <person name="Ferrini F."/>
            <person name="Martini M."/>
            <person name="Firrao G."/>
        </authorList>
    </citation>
    <scope>NUCLEOTIDE SEQUENCE [LARGE SCALE GENOMIC DNA]</scope>
    <source>
        <strain evidence="3 4">ChiP</strain>
    </source>
</reference>
<dbReference type="GO" id="GO:0005737">
    <property type="term" value="C:cytoplasm"/>
    <property type="evidence" value="ECO:0007669"/>
    <property type="project" value="InterPro"/>
</dbReference>
<dbReference type="GO" id="GO:0009435">
    <property type="term" value="P:NAD+ biosynthetic process"/>
    <property type="evidence" value="ECO:0007669"/>
    <property type="project" value="InterPro"/>
</dbReference>
<dbReference type="InterPro" id="IPR036526">
    <property type="entry name" value="C-N_Hydrolase_sf"/>
</dbReference>
<proteinExistence type="predicted"/>
<evidence type="ECO:0000256" key="1">
    <source>
        <dbReference type="ARBA" id="ARBA00022598"/>
    </source>
</evidence>
<dbReference type="Pfam" id="PF00795">
    <property type="entry name" value="CN_hydrolase"/>
    <property type="match status" value="1"/>
</dbReference>
<name>A0A2S8NVC0_9MOLU</name>
<protein>
    <submittedName>
        <fullName evidence="3">NAD+ synthetase</fullName>
    </submittedName>
</protein>
<dbReference type="PANTHER" id="PTHR23090:SF9">
    <property type="entry name" value="GLUTAMINE-DEPENDENT NAD(+) SYNTHETASE"/>
    <property type="match status" value="1"/>
</dbReference>
<evidence type="ECO:0000313" key="4">
    <source>
        <dbReference type="Proteomes" id="UP000238672"/>
    </source>
</evidence>
<comment type="caution">
    <text evidence="3">The sequence shown here is derived from an EMBL/GenBank/DDBJ whole genome shotgun (WGS) entry which is preliminary data.</text>
</comment>
<evidence type="ECO:0000259" key="2">
    <source>
        <dbReference type="Pfam" id="PF00795"/>
    </source>
</evidence>
<dbReference type="Proteomes" id="UP000238672">
    <property type="component" value="Unassembled WGS sequence"/>
</dbReference>
<dbReference type="Gene3D" id="3.60.110.10">
    <property type="entry name" value="Carbon-nitrogen hydrolase"/>
    <property type="match status" value="1"/>
</dbReference>